<dbReference type="EMBL" id="BRYB01001012">
    <property type="protein sequence ID" value="GMI41603.1"/>
    <property type="molecule type" value="Genomic_DNA"/>
</dbReference>
<feature type="domain" description="MATH" evidence="5">
    <location>
        <begin position="67"/>
        <end position="225"/>
    </location>
</feature>
<feature type="region of interest" description="Disordered" evidence="4">
    <location>
        <begin position="578"/>
        <end position="690"/>
    </location>
</feature>
<feature type="region of interest" description="Disordered" evidence="4">
    <location>
        <begin position="193"/>
        <end position="216"/>
    </location>
</feature>
<evidence type="ECO:0000256" key="2">
    <source>
        <dbReference type="ARBA" id="ARBA00023043"/>
    </source>
</evidence>
<dbReference type="Pfam" id="PF12796">
    <property type="entry name" value="Ank_2"/>
    <property type="match status" value="2"/>
</dbReference>
<feature type="compositionally biased region" description="Basic and acidic residues" evidence="4">
    <location>
        <begin position="669"/>
        <end position="690"/>
    </location>
</feature>
<dbReference type="PANTHER" id="PTHR24173">
    <property type="entry name" value="ANKYRIN REPEAT CONTAINING"/>
    <property type="match status" value="1"/>
</dbReference>
<evidence type="ECO:0000313" key="7">
    <source>
        <dbReference type="Proteomes" id="UP001165060"/>
    </source>
</evidence>
<dbReference type="Proteomes" id="UP001165060">
    <property type="component" value="Unassembled WGS sequence"/>
</dbReference>
<feature type="non-terminal residue" evidence="6">
    <location>
        <position position="690"/>
    </location>
</feature>
<feature type="compositionally biased region" description="Low complexity" evidence="4">
    <location>
        <begin position="53"/>
        <end position="63"/>
    </location>
</feature>
<reference evidence="6 7" key="1">
    <citation type="journal article" date="2023" name="Commun. Biol.">
        <title>Genome analysis of Parmales, the sister group of diatoms, reveals the evolutionary specialization of diatoms from phago-mixotrophs to photoautotrophs.</title>
        <authorList>
            <person name="Ban H."/>
            <person name="Sato S."/>
            <person name="Yoshikawa S."/>
            <person name="Yamada K."/>
            <person name="Nakamura Y."/>
            <person name="Ichinomiya M."/>
            <person name="Sato N."/>
            <person name="Blanc-Mathieu R."/>
            <person name="Endo H."/>
            <person name="Kuwata A."/>
            <person name="Ogata H."/>
        </authorList>
    </citation>
    <scope>NUCLEOTIDE SEQUENCE [LARGE SCALE GENOMIC DNA]</scope>
</reference>
<name>A0ABQ6N787_9STRA</name>
<proteinExistence type="predicted"/>
<organism evidence="6 7">
    <name type="scientific">Tetraparma gracilis</name>
    <dbReference type="NCBI Taxonomy" id="2962635"/>
    <lineage>
        <taxon>Eukaryota</taxon>
        <taxon>Sar</taxon>
        <taxon>Stramenopiles</taxon>
        <taxon>Ochrophyta</taxon>
        <taxon>Bolidophyceae</taxon>
        <taxon>Parmales</taxon>
        <taxon>Triparmaceae</taxon>
        <taxon>Tetraparma</taxon>
    </lineage>
</organism>
<dbReference type="PANTHER" id="PTHR24173:SF74">
    <property type="entry name" value="ANKYRIN REPEAT DOMAIN-CONTAINING PROTEIN 16"/>
    <property type="match status" value="1"/>
</dbReference>
<dbReference type="Pfam" id="PF22486">
    <property type="entry name" value="MATH_2"/>
    <property type="match status" value="1"/>
</dbReference>
<feature type="repeat" description="ANK" evidence="3">
    <location>
        <begin position="457"/>
        <end position="489"/>
    </location>
</feature>
<dbReference type="InterPro" id="IPR002083">
    <property type="entry name" value="MATH/TRAF_dom"/>
</dbReference>
<keyword evidence="2 3" id="KW-0040">ANK repeat</keyword>
<dbReference type="PROSITE" id="PS50088">
    <property type="entry name" value="ANK_REPEAT"/>
    <property type="match status" value="2"/>
</dbReference>
<sequence>MRSSLSAPASAEPPLPSPLPSHVEPDGDGNQLCDDDEDSDDGRLEEGDDHAEPSSAPSWQPQSAVSTCEFTWTIRDYTAKRESGCKKAEYSGTCTDEQGNKWRLIIYVNGNGKSSNNHLSLFLQVADSDDLPFGWKKHVSYILTLEHPTNPKLSYAKRNPDKTFKLCPKAIDWGWSQFITSDRIQQDEFVAPADGDEKADPSPPPSSDPSDPSIPPDSLLVRAVVTVKSSATTISPADSELYLKCAVEDGSTDDVRSCLSQGASVNCQFRDDLYTPLHTACSTSRPASIAVLDLLLGHAPLAEDGQVNEAERADPNAVNKWKETPLLIAANNGNEGAVRALLAARADPSKCSEAGWSALTFACHKGYDDIVRILLAESASVNTRVTEDLSTPLHKSCAGSTAGHAASCKLLLEASASPHALNKWRETPLLTAANNGNVQCVAELLRYDADTGLCTDTGWSPLSIASYKGHDDVVNLLLKANAATEESDTTLSALLQAATKGLVSTVFILLKAGADHNVTTKKGDTALSILVEMGRIDAAVKIVTKYKASISRCSRDRKKVQRARLLINLRLKQNEKAGIVEDSSESESDGGEEATSALALADGTPSSPAAPAAKKKKKKKKAAQSPESAARAAEEAEKALLMELEQEEALAEEATAKNAKKKDKKQKKKEKEKEKARIQREKEEEAEREE</sequence>
<dbReference type="CDD" id="cd00121">
    <property type="entry name" value="MATH"/>
    <property type="match status" value="1"/>
</dbReference>
<dbReference type="SMART" id="SM00061">
    <property type="entry name" value="MATH"/>
    <property type="match status" value="1"/>
</dbReference>
<feature type="compositionally biased region" description="Basic residues" evidence="4">
    <location>
        <begin position="658"/>
        <end position="668"/>
    </location>
</feature>
<evidence type="ECO:0000256" key="1">
    <source>
        <dbReference type="ARBA" id="ARBA00022737"/>
    </source>
</evidence>
<accession>A0ABQ6N787</accession>
<evidence type="ECO:0000313" key="6">
    <source>
        <dbReference type="EMBL" id="GMI41603.1"/>
    </source>
</evidence>
<dbReference type="SMART" id="SM00248">
    <property type="entry name" value="ANK"/>
    <property type="match status" value="9"/>
</dbReference>
<comment type="caution">
    <text evidence="6">The sequence shown here is derived from an EMBL/GenBank/DDBJ whole genome shotgun (WGS) entry which is preliminary data.</text>
</comment>
<feature type="compositionally biased region" description="Low complexity" evidence="4">
    <location>
        <begin position="1"/>
        <end position="10"/>
    </location>
</feature>
<dbReference type="InterPro" id="IPR002110">
    <property type="entry name" value="Ankyrin_rpt"/>
</dbReference>
<dbReference type="PROSITE" id="PS50297">
    <property type="entry name" value="ANK_REP_REGION"/>
    <property type="match status" value="2"/>
</dbReference>
<dbReference type="Gene3D" id="2.60.210.10">
    <property type="entry name" value="Apoptosis, Tumor Necrosis Factor Receptor Associated Protein 2, Chain A"/>
    <property type="match status" value="1"/>
</dbReference>
<protein>
    <recommendedName>
        <fullName evidence="5">MATH domain-containing protein</fullName>
    </recommendedName>
</protein>
<dbReference type="PROSITE" id="PS50144">
    <property type="entry name" value="MATH"/>
    <property type="match status" value="1"/>
</dbReference>
<keyword evidence="7" id="KW-1185">Reference proteome</keyword>
<gene>
    <name evidence="6" type="ORF">TeGR_g2086</name>
</gene>
<dbReference type="InterPro" id="IPR008974">
    <property type="entry name" value="TRAF-like"/>
</dbReference>
<evidence type="ECO:0000256" key="4">
    <source>
        <dbReference type="SAM" id="MobiDB-lite"/>
    </source>
</evidence>
<dbReference type="Gene3D" id="1.25.40.20">
    <property type="entry name" value="Ankyrin repeat-containing domain"/>
    <property type="match status" value="2"/>
</dbReference>
<dbReference type="SUPFAM" id="SSF48403">
    <property type="entry name" value="Ankyrin repeat"/>
    <property type="match status" value="1"/>
</dbReference>
<dbReference type="SUPFAM" id="SSF49599">
    <property type="entry name" value="TRAF domain-like"/>
    <property type="match status" value="1"/>
</dbReference>
<evidence type="ECO:0000259" key="5">
    <source>
        <dbReference type="PROSITE" id="PS50144"/>
    </source>
</evidence>
<dbReference type="InterPro" id="IPR036770">
    <property type="entry name" value="Ankyrin_rpt-contain_sf"/>
</dbReference>
<keyword evidence="1" id="KW-0677">Repeat</keyword>
<feature type="repeat" description="ANK" evidence="3">
    <location>
        <begin position="354"/>
        <end position="386"/>
    </location>
</feature>
<feature type="compositionally biased region" description="Acidic residues" evidence="4">
    <location>
        <begin position="582"/>
        <end position="592"/>
    </location>
</feature>
<feature type="compositionally biased region" description="Basic residues" evidence="4">
    <location>
        <begin position="613"/>
        <end position="622"/>
    </location>
</feature>
<evidence type="ECO:0000256" key="3">
    <source>
        <dbReference type="PROSITE-ProRule" id="PRU00023"/>
    </source>
</evidence>
<feature type="region of interest" description="Disordered" evidence="4">
    <location>
        <begin position="1"/>
        <end position="63"/>
    </location>
</feature>
<feature type="compositionally biased region" description="Pro residues" evidence="4">
    <location>
        <begin position="201"/>
        <end position="215"/>
    </location>
</feature>